<organism evidence="5 6">
    <name type="scientific">Candidatus Filomicrobium marinum</name>
    <dbReference type="NCBI Taxonomy" id="1608628"/>
    <lineage>
        <taxon>Bacteria</taxon>
        <taxon>Pseudomonadati</taxon>
        <taxon>Pseudomonadota</taxon>
        <taxon>Alphaproteobacteria</taxon>
        <taxon>Hyphomicrobiales</taxon>
        <taxon>Hyphomicrobiaceae</taxon>
        <taxon>Filomicrobium</taxon>
    </lineage>
</organism>
<dbReference type="GO" id="GO:0005992">
    <property type="term" value="P:trehalose biosynthetic process"/>
    <property type="evidence" value="ECO:0007669"/>
    <property type="project" value="UniProtKB-UniPathway"/>
</dbReference>
<dbReference type="NCBIfam" id="TIGR01484">
    <property type="entry name" value="HAD-SF-IIB"/>
    <property type="match status" value="1"/>
</dbReference>
<evidence type="ECO:0000256" key="3">
    <source>
        <dbReference type="ARBA" id="ARBA00022801"/>
    </source>
</evidence>
<comment type="catalytic activity">
    <reaction evidence="4">
        <text>alpha,alpha-trehalose 6-phosphate + H2O = alpha,alpha-trehalose + phosphate</text>
        <dbReference type="Rhea" id="RHEA:23420"/>
        <dbReference type="ChEBI" id="CHEBI:15377"/>
        <dbReference type="ChEBI" id="CHEBI:16551"/>
        <dbReference type="ChEBI" id="CHEBI:43474"/>
        <dbReference type="ChEBI" id="CHEBI:58429"/>
        <dbReference type="EC" id="3.1.3.12"/>
    </reaction>
</comment>
<dbReference type="CDD" id="cd01627">
    <property type="entry name" value="HAD_TPP"/>
    <property type="match status" value="1"/>
</dbReference>
<sequence>MALPPYPHARRTALFLDFDGTLVDIVARPDAVALTEATRDALATVARHVDGALAIVTGRDIATIDAFVAPLRFPIAGVHGFTRRDVVGRVQMPQLDGDLLDKLKDGLRLLCSENEGLLLEEKAGSVALHFRARPELEDVCIATMERIVDGAGGFRVSRGKMVVEARPKDANKGAAVTAFMREAPFLGRVPLFAGDDVTDEDAFDAVNAAGGISIKVGDGLTAASYRAPTTAAFVAWLVDYAQHLEGEGS</sequence>
<keyword evidence="6" id="KW-1185">Reference proteome</keyword>
<dbReference type="OrthoDB" id="9814913at2"/>
<accession>A0A0D6JBJ8</accession>
<evidence type="ECO:0000256" key="4">
    <source>
        <dbReference type="RuleBase" id="RU361117"/>
    </source>
</evidence>
<dbReference type="NCBIfam" id="TIGR00685">
    <property type="entry name" value="T6PP"/>
    <property type="match status" value="1"/>
</dbReference>
<dbReference type="InterPro" id="IPR003337">
    <property type="entry name" value="Trehalose_PPase"/>
</dbReference>
<dbReference type="Gene3D" id="3.30.70.1020">
    <property type="entry name" value="Trehalose-6-phosphate phosphatase related protein, domain 2"/>
    <property type="match status" value="1"/>
</dbReference>
<proteinExistence type="inferred from homology"/>
<gene>
    <name evidence="5" type="primary">otsB</name>
    <name evidence="5" type="ORF">YBN1229_v1_0389</name>
</gene>
<evidence type="ECO:0000256" key="1">
    <source>
        <dbReference type="ARBA" id="ARBA00005199"/>
    </source>
</evidence>
<comment type="cofactor">
    <cofactor evidence="4">
        <name>Mg(2+)</name>
        <dbReference type="ChEBI" id="CHEBI:18420"/>
    </cofactor>
</comment>
<dbReference type="UniPathway" id="UPA00299"/>
<dbReference type="AlphaFoldDB" id="A0A0D6JBJ8"/>
<dbReference type="PANTHER" id="PTHR43768">
    <property type="entry name" value="TREHALOSE 6-PHOSPHATE PHOSPHATASE"/>
    <property type="match status" value="1"/>
</dbReference>
<dbReference type="RefSeq" id="WP_046476022.1">
    <property type="nucleotide sequence ID" value="NZ_LN829118.1"/>
</dbReference>
<evidence type="ECO:0000256" key="2">
    <source>
        <dbReference type="ARBA" id="ARBA00008770"/>
    </source>
</evidence>
<dbReference type="KEGG" id="fiy:BN1229_v1_0389"/>
<comment type="similarity">
    <text evidence="2 4">Belongs to the trehalose phosphatase family.</text>
</comment>
<keyword evidence="4" id="KW-0460">Magnesium</keyword>
<dbReference type="EC" id="3.1.3.12" evidence="4"/>
<dbReference type="SUPFAM" id="SSF56784">
    <property type="entry name" value="HAD-like"/>
    <property type="match status" value="1"/>
</dbReference>
<protein>
    <recommendedName>
        <fullName evidence="4">Trehalose 6-phosphate phosphatase</fullName>
        <ecNumber evidence="4">3.1.3.12</ecNumber>
    </recommendedName>
</protein>
<comment type="function">
    <text evidence="4">Removes the phosphate from trehalose 6-phosphate to produce free trehalose.</text>
</comment>
<reference evidence="6" key="1">
    <citation type="submission" date="2015-02" db="EMBL/GenBank/DDBJ databases">
        <authorList>
            <person name="Chooi Y.-H."/>
        </authorList>
    </citation>
    <scope>NUCLEOTIDE SEQUENCE [LARGE SCALE GENOMIC DNA]</scope>
    <source>
        <strain evidence="6">strain Y</strain>
    </source>
</reference>
<dbReference type="InterPro" id="IPR044651">
    <property type="entry name" value="OTSB-like"/>
</dbReference>
<evidence type="ECO:0000313" key="6">
    <source>
        <dbReference type="Proteomes" id="UP000033187"/>
    </source>
</evidence>
<dbReference type="InterPro" id="IPR036412">
    <property type="entry name" value="HAD-like_sf"/>
</dbReference>
<name>A0A0D6JBJ8_9HYPH</name>
<dbReference type="KEGG" id="fil:BN1229_v1_0384"/>
<dbReference type="Pfam" id="PF02358">
    <property type="entry name" value="Trehalose_PPase"/>
    <property type="match status" value="1"/>
</dbReference>
<dbReference type="InterPro" id="IPR023214">
    <property type="entry name" value="HAD_sf"/>
</dbReference>
<dbReference type="EMBL" id="LN829119">
    <property type="protein sequence ID" value="CPR15506.1"/>
    <property type="molecule type" value="Genomic_DNA"/>
</dbReference>
<dbReference type="GO" id="GO:0046872">
    <property type="term" value="F:metal ion binding"/>
    <property type="evidence" value="ECO:0007669"/>
    <property type="project" value="UniProtKB-KW"/>
</dbReference>
<comment type="pathway">
    <text evidence="1 4">Glycan biosynthesis; trehalose biosynthesis.</text>
</comment>
<keyword evidence="3 4" id="KW-0378">Hydrolase</keyword>
<keyword evidence="4" id="KW-0479">Metal-binding</keyword>
<dbReference type="Proteomes" id="UP000033187">
    <property type="component" value="Chromosome 1"/>
</dbReference>
<evidence type="ECO:0000313" key="5">
    <source>
        <dbReference type="EMBL" id="CPR15506.1"/>
    </source>
</evidence>
<dbReference type="GO" id="GO:0004805">
    <property type="term" value="F:trehalose-phosphatase activity"/>
    <property type="evidence" value="ECO:0007669"/>
    <property type="project" value="UniProtKB-EC"/>
</dbReference>
<dbReference type="Gene3D" id="3.40.50.1000">
    <property type="entry name" value="HAD superfamily/HAD-like"/>
    <property type="match status" value="1"/>
</dbReference>
<dbReference type="PANTHER" id="PTHR43768:SF3">
    <property type="entry name" value="TREHALOSE 6-PHOSPHATE PHOSPHATASE"/>
    <property type="match status" value="1"/>
</dbReference>
<dbReference type="InterPro" id="IPR006379">
    <property type="entry name" value="HAD-SF_hydro_IIB"/>
</dbReference>